<dbReference type="SUPFAM" id="SSF52047">
    <property type="entry name" value="RNI-like"/>
    <property type="match status" value="1"/>
</dbReference>
<evidence type="ECO:0000259" key="9">
    <source>
        <dbReference type="Pfam" id="PF08263"/>
    </source>
</evidence>
<dbReference type="EMBL" id="JAIVGD010000026">
    <property type="protein sequence ID" value="KAH0741547.1"/>
    <property type="molecule type" value="Genomic_DNA"/>
</dbReference>
<dbReference type="InterPro" id="IPR001611">
    <property type="entry name" value="Leu-rich_rpt"/>
</dbReference>
<feature type="signal peptide" evidence="8">
    <location>
        <begin position="1"/>
        <end position="28"/>
    </location>
</feature>
<dbReference type="InterPro" id="IPR003591">
    <property type="entry name" value="Leu-rich_rpt_typical-subtyp"/>
</dbReference>
<evidence type="ECO:0000313" key="12">
    <source>
        <dbReference type="Proteomes" id="UP000826656"/>
    </source>
</evidence>
<evidence type="ECO:0000256" key="6">
    <source>
        <dbReference type="ARBA" id="ARBA00023136"/>
    </source>
</evidence>
<dbReference type="InterPro" id="IPR013210">
    <property type="entry name" value="LRR_N_plant-typ"/>
</dbReference>
<dbReference type="InterPro" id="IPR032675">
    <property type="entry name" value="LRR_dom_sf"/>
</dbReference>
<evidence type="ECO:0000313" key="11">
    <source>
        <dbReference type="EMBL" id="KAH0741547.1"/>
    </source>
</evidence>
<feature type="domain" description="Leucine-rich repeat-containing N-terminal plant-type" evidence="9">
    <location>
        <begin position="36"/>
        <end position="83"/>
    </location>
</feature>
<dbReference type="Proteomes" id="UP000826656">
    <property type="component" value="Unassembled WGS sequence"/>
</dbReference>
<keyword evidence="5 7" id="KW-1133">Transmembrane helix</keyword>
<dbReference type="Pfam" id="PF00560">
    <property type="entry name" value="LRR_1"/>
    <property type="match status" value="4"/>
</dbReference>
<keyword evidence="6 7" id="KW-0472">Membrane</keyword>
<evidence type="ECO:0000256" key="3">
    <source>
        <dbReference type="ARBA" id="ARBA00022729"/>
    </source>
</evidence>
<evidence type="ECO:0000256" key="8">
    <source>
        <dbReference type="SAM" id="SignalP"/>
    </source>
</evidence>
<evidence type="ECO:0000256" key="4">
    <source>
        <dbReference type="ARBA" id="ARBA00022737"/>
    </source>
</evidence>
<feature type="transmembrane region" description="Helical" evidence="7">
    <location>
        <begin position="940"/>
        <end position="960"/>
    </location>
</feature>
<dbReference type="SUPFAM" id="SSF52058">
    <property type="entry name" value="L domain-like"/>
    <property type="match status" value="3"/>
</dbReference>
<evidence type="ECO:0000256" key="1">
    <source>
        <dbReference type="ARBA" id="ARBA00022614"/>
    </source>
</evidence>
<reference evidence="11 12" key="1">
    <citation type="journal article" date="2021" name="bioRxiv">
        <title>Chromosome-scale and haplotype-resolved genome assembly of a tetraploid potato cultivar.</title>
        <authorList>
            <person name="Sun H."/>
            <person name="Jiao W.-B."/>
            <person name="Krause K."/>
            <person name="Campoy J.A."/>
            <person name="Goel M."/>
            <person name="Folz-Donahue K."/>
            <person name="Kukat C."/>
            <person name="Huettel B."/>
            <person name="Schneeberger K."/>
        </authorList>
    </citation>
    <scope>NUCLEOTIDE SEQUENCE [LARGE SCALE GENOMIC DNA]</scope>
    <source>
        <strain evidence="11">SolTubOtavaFocal</strain>
        <tissue evidence="11">Leaves</tissue>
    </source>
</reference>
<feature type="chain" id="PRO_5045398897" description="Leucine-rich repeat-containing N-terminal plant-type domain-containing protein" evidence="8">
    <location>
        <begin position="29"/>
        <end position="994"/>
    </location>
</feature>
<accession>A0ABQ7U3L7</accession>
<dbReference type="PANTHER" id="PTHR48064">
    <property type="entry name" value="OS01G0750400 PROTEIN"/>
    <property type="match status" value="1"/>
</dbReference>
<name>A0ABQ7U3L7_SOLTU</name>
<evidence type="ECO:0000256" key="2">
    <source>
        <dbReference type="ARBA" id="ARBA00022692"/>
    </source>
</evidence>
<gene>
    <name evidence="11" type="ORF">KY290_034590</name>
</gene>
<feature type="domain" description="Disease resistance R13L4/SHOC-2-like LRR" evidence="10">
    <location>
        <begin position="283"/>
        <end position="418"/>
    </location>
</feature>
<dbReference type="Pfam" id="PF08263">
    <property type="entry name" value="LRRNT_2"/>
    <property type="match status" value="1"/>
</dbReference>
<keyword evidence="12" id="KW-1185">Reference proteome</keyword>
<keyword evidence="4" id="KW-0677">Repeat</keyword>
<dbReference type="Pfam" id="PF13855">
    <property type="entry name" value="LRR_8"/>
    <property type="match status" value="1"/>
</dbReference>
<evidence type="ECO:0000259" key="10">
    <source>
        <dbReference type="Pfam" id="PF23598"/>
    </source>
</evidence>
<dbReference type="SMART" id="SM00369">
    <property type="entry name" value="LRR_TYP"/>
    <property type="match status" value="12"/>
</dbReference>
<evidence type="ECO:0000256" key="7">
    <source>
        <dbReference type="SAM" id="Phobius"/>
    </source>
</evidence>
<dbReference type="InterPro" id="IPR055414">
    <property type="entry name" value="LRR_R13L4/SHOC2-like"/>
</dbReference>
<keyword evidence="3 8" id="KW-0732">Signal</keyword>
<evidence type="ECO:0000256" key="5">
    <source>
        <dbReference type="ARBA" id="ARBA00022989"/>
    </source>
</evidence>
<keyword evidence="1" id="KW-0433">Leucine-rich repeat</keyword>
<proteinExistence type="predicted"/>
<evidence type="ECO:0008006" key="13">
    <source>
        <dbReference type="Google" id="ProtNLM"/>
    </source>
</evidence>
<keyword evidence="2 7" id="KW-0812">Transmembrane</keyword>
<dbReference type="Pfam" id="PF23598">
    <property type="entry name" value="LRR_14"/>
    <property type="match status" value="1"/>
</dbReference>
<dbReference type="SMART" id="SM00365">
    <property type="entry name" value="LRR_SD22"/>
    <property type="match status" value="4"/>
</dbReference>
<comment type="caution">
    <text evidence="11">The sequence shown here is derived from an EMBL/GenBank/DDBJ whole genome shotgun (WGS) entry which is preliminary data.</text>
</comment>
<organism evidence="11 12">
    <name type="scientific">Solanum tuberosum</name>
    <name type="common">Potato</name>
    <dbReference type="NCBI Taxonomy" id="4113"/>
    <lineage>
        <taxon>Eukaryota</taxon>
        <taxon>Viridiplantae</taxon>
        <taxon>Streptophyta</taxon>
        <taxon>Embryophyta</taxon>
        <taxon>Tracheophyta</taxon>
        <taxon>Spermatophyta</taxon>
        <taxon>Magnoliopsida</taxon>
        <taxon>eudicotyledons</taxon>
        <taxon>Gunneridae</taxon>
        <taxon>Pentapetalae</taxon>
        <taxon>asterids</taxon>
        <taxon>lamiids</taxon>
        <taxon>Solanales</taxon>
        <taxon>Solanaceae</taxon>
        <taxon>Solanoideae</taxon>
        <taxon>Solaneae</taxon>
        <taxon>Solanum</taxon>
    </lineage>
</organism>
<dbReference type="PANTHER" id="PTHR48064:SF6">
    <property type="entry name" value="RECEPTOR-LIKE PROTEIN KINASE 2"/>
    <property type="match status" value="1"/>
</dbReference>
<protein>
    <recommendedName>
        <fullName evidence="13">Leucine-rich repeat-containing N-terminal plant-type domain-containing protein</fullName>
    </recommendedName>
</protein>
<sequence length="994" mass="111173">MEYQKLLIAFCFYSLFIIFIQQSQLTYAGQHLCPRDEAFYLLQFKQDLTVDPNAYHCDNKTRGKTLSWNVTGDCCQWDGVTCNGFTGHVIGLDLSSSCFRGTIHANNSLTKLGHLQRLNLAFNELNDFPLGNSISELSSLMHLNLSASGFADGKMIPPGLSKLSKLISLDLSRNYIQVARTTFTSLLQNLTNLEVLLFDNVYAPFELPKNFPSSLRKLSLEGTNMFGSISDSQLFHLPNLQMLRLGSNPLLTGTLPNFNWSFSGSILELDFFYTGIFGKVPDSIGNLHSLYYLNLMNCHLFGSIPESIGNLTAIRELTLSNNNFTGNVPSTISKLNKLVHLDLSSNHFRGSIPESIGNCTAITELTLSDLSSNHFGDSIPESIGNLTAIIELRLSDNRFTGNVPSTIGKLNNIEYLYLSSNNFEGSIPGIFTNFSELSILAFDSNNFTGSFPYSIATLTSLRMLELQNNLLTGPLPSNISGLQELQQLDLSFNYFTGATPLWLFRLPSLISLSVQDNQLTGKLPNELKSKYLEYLQYGKINLSYNKLHGEIPDWMLSMSIDRLDLSHNFLTGFEKQAWHSDYLSYLNLENNFLQGPLPLSICHMINLEFLILAQNNFSGSIPRCLVNSNSFISILDLRMNNFHGEIPRFLPTGLQYLGLYGNQLGGQVPRSLLNCTSLVALDLGNNKINDTFPIWLEKLQNLQVLILKSNLFHGPIGSLESEFPFPELRIFDLSCNGFTGTLPSNLFKSFRGMMDVEEEKKGITRESTRNDTGYPYHVSLVIKGNEFDMRITSIMTSVDLSSNRFEGDIPNSIGSLSSLVLLNLSHNSFRGNIPSEIAKLHELEALDLSWNRLIGEIPGPLSSLTFLAVLNLSYNHLAGRIPIGKQFNTFPNDSYCGNPDLCGFPLSKECGNNNESPLEHDDDDDDDSFFMSGFTWEAVVIGYGCGMIFGLLIGGLMFLLGKPKWYVNFAEDIAQQIVAKKRTRQKKRRQRRMN</sequence>
<dbReference type="InterPro" id="IPR053038">
    <property type="entry name" value="RLP_Defense"/>
</dbReference>
<dbReference type="Gene3D" id="3.80.10.10">
    <property type="entry name" value="Ribonuclease Inhibitor"/>
    <property type="match status" value="5"/>
</dbReference>